<keyword evidence="1" id="KW-0472">Membrane</keyword>
<gene>
    <name evidence="2" type="ORF">OO17_08575</name>
</gene>
<reference evidence="2 3" key="1">
    <citation type="submission" date="2014-11" db="EMBL/GenBank/DDBJ databases">
        <title>Genomics and ecophysiology of heterotrophic nitrogen fixing bacteria isolated from estuarine surface water.</title>
        <authorList>
            <person name="Bentzon-Tilia M."/>
            <person name="Severin I."/>
            <person name="Hansen L.H."/>
            <person name="Riemann L."/>
        </authorList>
    </citation>
    <scope>NUCLEOTIDE SEQUENCE [LARGE SCALE GENOMIC DNA]</scope>
    <source>
        <strain evidence="2 3">BAL398</strain>
    </source>
</reference>
<sequence length="145" mass="16123">MIIVIIIAKIAAYTFVLNVVLRQTYNFVFLLWKKPVVWAGVVASLSIANMLIAYGLSWNPGIVSSAVIFVLILNWPPTIPKGVSKADAKNLVNQIYEELGIKKGRAKYRFGLLLFMLFSLVSYAFLFGEFCTIDGKCTPLLQSAD</sequence>
<evidence type="ECO:0000256" key="1">
    <source>
        <dbReference type="SAM" id="Phobius"/>
    </source>
</evidence>
<protein>
    <submittedName>
        <fullName evidence="2">Uncharacterized protein</fullName>
    </submittedName>
</protein>
<name>A0A0D7EWM0_RHOPL</name>
<keyword evidence="1" id="KW-0812">Transmembrane</keyword>
<dbReference type="Proteomes" id="UP000032515">
    <property type="component" value="Unassembled WGS sequence"/>
</dbReference>
<proteinExistence type="predicted"/>
<evidence type="ECO:0000313" key="2">
    <source>
        <dbReference type="EMBL" id="KIZ45046.1"/>
    </source>
</evidence>
<feature type="transmembrane region" description="Helical" evidence="1">
    <location>
        <begin position="6"/>
        <end position="24"/>
    </location>
</feature>
<feature type="transmembrane region" description="Helical" evidence="1">
    <location>
        <begin position="36"/>
        <end position="56"/>
    </location>
</feature>
<feature type="transmembrane region" description="Helical" evidence="1">
    <location>
        <begin position="110"/>
        <end position="128"/>
    </location>
</feature>
<organism evidence="2 3">
    <name type="scientific">Rhodopseudomonas palustris</name>
    <dbReference type="NCBI Taxonomy" id="1076"/>
    <lineage>
        <taxon>Bacteria</taxon>
        <taxon>Pseudomonadati</taxon>
        <taxon>Pseudomonadota</taxon>
        <taxon>Alphaproteobacteria</taxon>
        <taxon>Hyphomicrobiales</taxon>
        <taxon>Nitrobacteraceae</taxon>
        <taxon>Rhodopseudomonas</taxon>
    </lineage>
</organism>
<keyword evidence="1" id="KW-1133">Transmembrane helix</keyword>
<comment type="caution">
    <text evidence="2">The sequence shown here is derived from an EMBL/GenBank/DDBJ whole genome shotgun (WGS) entry which is preliminary data.</text>
</comment>
<evidence type="ECO:0000313" key="3">
    <source>
        <dbReference type="Proteomes" id="UP000032515"/>
    </source>
</evidence>
<dbReference type="PATRIC" id="fig|1076.23.peg.1014"/>
<dbReference type="AlphaFoldDB" id="A0A0D7EWM0"/>
<accession>A0A0D7EWM0</accession>
<dbReference type="EMBL" id="JXXE01000167">
    <property type="protein sequence ID" value="KIZ45046.1"/>
    <property type="molecule type" value="Genomic_DNA"/>
</dbReference>